<dbReference type="Proteomes" id="UP000762676">
    <property type="component" value="Unassembled WGS sequence"/>
</dbReference>
<keyword evidence="2" id="KW-1185">Reference proteome</keyword>
<name>A0AAV4HSL3_9GAST</name>
<accession>A0AAV4HSL3</accession>
<evidence type="ECO:0000313" key="1">
    <source>
        <dbReference type="EMBL" id="GFS00187.1"/>
    </source>
</evidence>
<protein>
    <submittedName>
        <fullName evidence="1">Uncharacterized protein</fullName>
    </submittedName>
</protein>
<dbReference type="EMBL" id="BMAT01009169">
    <property type="protein sequence ID" value="GFS00187.1"/>
    <property type="molecule type" value="Genomic_DNA"/>
</dbReference>
<gene>
    <name evidence="1" type="ORF">ElyMa_004548000</name>
</gene>
<reference evidence="1 2" key="1">
    <citation type="journal article" date="2021" name="Elife">
        <title>Chloroplast acquisition without the gene transfer in kleptoplastic sea slugs, Plakobranchus ocellatus.</title>
        <authorList>
            <person name="Maeda T."/>
            <person name="Takahashi S."/>
            <person name="Yoshida T."/>
            <person name="Shimamura S."/>
            <person name="Takaki Y."/>
            <person name="Nagai Y."/>
            <person name="Toyoda A."/>
            <person name="Suzuki Y."/>
            <person name="Arimoto A."/>
            <person name="Ishii H."/>
            <person name="Satoh N."/>
            <person name="Nishiyama T."/>
            <person name="Hasebe M."/>
            <person name="Maruyama T."/>
            <person name="Minagawa J."/>
            <person name="Obokata J."/>
            <person name="Shigenobu S."/>
        </authorList>
    </citation>
    <scope>NUCLEOTIDE SEQUENCE [LARGE SCALE GENOMIC DNA]</scope>
</reference>
<dbReference type="AlphaFoldDB" id="A0AAV4HSL3"/>
<organism evidence="1 2">
    <name type="scientific">Elysia marginata</name>
    <dbReference type="NCBI Taxonomy" id="1093978"/>
    <lineage>
        <taxon>Eukaryota</taxon>
        <taxon>Metazoa</taxon>
        <taxon>Spiralia</taxon>
        <taxon>Lophotrochozoa</taxon>
        <taxon>Mollusca</taxon>
        <taxon>Gastropoda</taxon>
        <taxon>Heterobranchia</taxon>
        <taxon>Euthyneura</taxon>
        <taxon>Panpulmonata</taxon>
        <taxon>Sacoglossa</taxon>
        <taxon>Placobranchoidea</taxon>
        <taxon>Plakobranchidae</taxon>
        <taxon>Elysia</taxon>
    </lineage>
</organism>
<comment type="caution">
    <text evidence="1">The sequence shown here is derived from an EMBL/GenBank/DDBJ whole genome shotgun (WGS) entry which is preliminary data.</text>
</comment>
<evidence type="ECO:0000313" key="2">
    <source>
        <dbReference type="Proteomes" id="UP000762676"/>
    </source>
</evidence>
<sequence>MEKEDFSYNMLQYQDASTLCLMEKEDFISWRKEDSSCNMLQYQGPSTLCLMEKDYRVNSLGCLNAGHLIGSIIKIPTILHRTLARPADHFKSLYEFNIVQLSGKTTHYAIRVDHPEYACPSFFIVILVGSLIVNSQG</sequence>
<proteinExistence type="predicted"/>